<keyword evidence="3" id="KW-1185">Reference proteome</keyword>
<organism evidence="2 3">
    <name type="scientific">Morella rubra</name>
    <name type="common">Chinese bayberry</name>
    <dbReference type="NCBI Taxonomy" id="262757"/>
    <lineage>
        <taxon>Eukaryota</taxon>
        <taxon>Viridiplantae</taxon>
        <taxon>Streptophyta</taxon>
        <taxon>Embryophyta</taxon>
        <taxon>Tracheophyta</taxon>
        <taxon>Spermatophyta</taxon>
        <taxon>Magnoliopsida</taxon>
        <taxon>eudicotyledons</taxon>
        <taxon>Gunneridae</taxon>
        <taxon>Pentapetalae</taxon>
        <taxon>rosids</taxon>
        <taxon>fabids</taxon>
        <taxon>Fagales</taxon>
        <taxon>Myricaceae</taxon>
        <taxon>Morella</taxon>
    </lineage>
</organism>
<keyword evidence="1" id="KW-0472">Membrane</keyword>
<keyword evidence="1" id="KW-1133">Transmembrane helix</keyword>
<dbReference type="EMBL" id="RXIC02000021">
    <property type="protein sequence ID" value="KAB1220189.1"/>
    <property type="molecule type" value="Genomic_DNA"/>
</dbReference>
<gene>
    <name evidence="2" type="ORF">CJ030_MR3G017013</name>
</gene>
<feature type="transmembrane region" description="Helical" evidence="1">
    <location>
        <begin position="293"/>
        <end position="314"/>
    </location>
</feature>
<sequence>MKISYPLLENAKEIYTKTIFQIFQDEHEKANWVEFDSRNEEEGIVEYKVHNCVGNENLDYAMAKKHTITSSGNFRRCTYFQGGQRKKARRGIAQETMHDVEAISHLEKAARFTMYSNTFVGTISKYIDCEKTWKFFESAHKQLMADLEECVANGEVIEKETGNDCDGGGEMYSVGDEEILVRGLKKREVKYKSNKHLKSSIEKRRNVAKKKKTVVVEERRNVAKSKKPLWWKLLYLLCILHTSSSSSDQINRGHGMEVTLEQAWGAEVSDELLVESPAFGSNAEPLAREPFPVVFSATTGILIVALSICFLAAFPPNTCIFSPFDLPNYADVS</sequence>
<accession>A0A6A1W4M0</accession>
<evidence type="ECO:0000313" key="3">
    <source>
        <dbReference type="Proteomes" id="UP000516437"/>
    </source>
</evidence>
<evidence type="ECO:0000313" key="2">
    <source>
        <dbReference type="EMBL" id="KAB1220189.1"/>
    </source>
</evidence>
<dbReference type="AlphaFoldDB" id="A0A6A1W4M0"/>
<comment type="caution">
    <text evidence="2">The sequence shown here is derived from an EMBL/GenBank/DDBJ whole genome shotgun (WGS) entry which is preliminary data.</text>
</comment>
<dbReference type="Proteomes" id="UP000516437">
    <property type="component" value="Chromosome 3"/>
</dbReference>
<name>A0A6A1W4M0_9ROSI</name>
<proteinExistence type="predicted"/>
<keyword evidence="1" id="KW-0812">Transmembrane</keyword>
<reference evidence="2 3" key="1">
    <citation type="journal article" date="2019" name="Plant Biotechnol. J.">
        <title>The red bayberry genome and genetic basis of sex determination.</title>
        <authorList>
            <person name="Jia H.M."/>
            <person name="Jia H.J."/>
            <person name="Cai Q.L."/>
            <person name="Wang Y."/>
            <person name="Zhao H.B."/>
            <person name="Yang W.F."/>
            <person name="Wang G.Y."/>
            <person name="Li Y.H."/>
            <person name="Zhan D.L."/>
            <person name="Shen Y.T."/>
            <person name="Niu Q.F."/>
            <person name="Chang L."/>
            <person name="Qiu J."/>
            <person name="Zhao L."/>
            <person name="Xie H.B."/>
            <person name="Fu W.Y."/>
            <person name="Jin J."/>
            <person name="Li X.W."/>
            <person name="Jiao Y."/>
            <person name="Zhou C.C."/>
            <person name="Tu T."/>
            <person name="Chai C.Y."/>
            <person name="Gao J.L."/>
            <person name="Fan L.J."/>
            <person name="van de Weg E."/>
            <person name="Wang J.Y."/>
            <person name="Gao Z.S."/>
        </authorList>
    </citation>
    <scope>NUCLEOTIDE SEQUENCE [LARGE SCALE GENOMIC DNA]</scope>
    <source>
        <tissue evidence="2">Leaves</tissue>
    </source>
</reference>
<protein>
    <submittedName>
        <fullName evidence="2">Uncharacterized protein</fullName>
    </submittedName>
</protein>
<evidence type="ECO:0000256" key="1">
    <source>
        <dbReference type="SAM" id="Phobius"/>
    </source>
</evidence>